<protein>
    <submittedName>
        <fullName evidence="2">Phage protein Gp37/Gp68-like protein</fullName>
    </submittedName>
</protein>
<dbReference type="RefSeq" id="YP_009777677.1">
    <property type="nucleotide sequence ID" value="NC_047701.1"/>
</dbReference>
<organism evidence="2 3">
    <name type="scientific">uncultured phage_MedDCM-OCT-S42-C7</name>
    <dbReference type="NCBI Taxonomy" id="2741073"/>
    <lineage>
        <taxon>Viruses</taxon>
        <taxon>Duplodnaviria</taxon>
        <taxon>Heunggongvirae</taxon>
        <taxon>Uroviricota</taxon>
        <taxon>Caudoviricetes</taxon>
        <taxon>Autographivirales</taxon>
        <taxon>Sieqvirus</taxon>
        <taxon>Sieqvirus S42C7</taxon>
    </lineage>
</organism>
<accession>A0A6S4P9N2</accession>
<evidence type="ECO:0000259" key="1">
    <source>
        <dbReference type="Pfam" id="PF17338"/>
    </source>
</evidence>
<keyword evidence="3" id="KW-1185">Reference proteome</keyword>
<dbReference type="Proteomes" id="UP000505269">
    <property type="component" value="Segment"/>
</dbReference>
<dbReference type="GeneID" id="55412403"/>
<evidence type="ECO:0000313" key="2">
    <source>
        <dbReference type="EMBL" id="BAQ94135.1"/>
    </source>
</evidence>
<dbReference type="EMBL" id="AP013541">
    <property type="protein sequence ID" value="BAQ94135.1"/>
    <property type="molecule type" value="Genomic_DNA"/>
</dbReference>
<feature type="domain" description="Gene product 88" evidence="1">
    <location>
        <begin position="17"/>
        <end position="233"/>
    </location>
</feature>
<dbReference type="KEGG" id="vg:55412403"/>
<reference evidence="2 3" key="1">
    <citation type="journal article" date="2013" name="PLoS Genet.">
        <title>Expanding the Marine Virosphere Using Metagenomics.</title>
        <authorList>
            <person name="Mizuno C.M."/>
            <person name="Rodriguez-Valera F."/>
            <person name="Kimes N.E."/>
            <person name="Ghai R."/>
        </authorList>
    </citation>
    <scope>NUCLEOTIDE SEQUENCE [LARGE SCALE GENOMIC DNA]</scope>
    <source>
        <strain evidence="2">UvMED-CGR-C97-MedDCM-OCT-S42-C7</strain>
    </source>
</reference>
<evidence type="ECO:0000313" key="3">
    <source>
        <dbReference type="Proteomes" id="UP000505269"/>
    </source>
</evidence>
<proteinExistence type="predicted"/>
<dbReference type="Pfam" id="PF17338">
    <property type="entry name" value="GP88"/>
    <property type="match status" value="1"/>
</dbReference>
<name>A0A6S4P9N2_9CAUD</name>
<dbReference type="InterPro" id="IPR020290">
    <property type="entry name" value="Gp88"/>
</dbReference>
<sequence>MKQLPFTKSKKLLNIDNNAKTVKGQKYGYKTAILYLAPSTLSGFNVCPMASNGCKKACLNTSGHGAFSNVQNGRINKTRWFMQERETFLNQLIKEINNHIINCNKKGFIPCIRLNGTSDISFENFGIMEQFPNVQFYDYTKVYKRALKFVNGQMPSNYHITYSLNEDNKKEAFSILKMGGNISAVFRKHLPKTFKGFNVINSDETDLRFTDPLKSICGLIAKGKAKTDYSGFVLDTQ</sequence>